<reference evidence="1 2" key="1">
    <citation type="journal article" date="2024" name="Plant Biotechnol. J.">
        <title>Genome and CRISPR/Cas9 system of a widespread forest tree (Populus alba) in the world.</title>
        <authorList>
            <person name="Liu Y.J."/>
            <person name="Jiang P.F."/>
            <person name="Han X.M."/>
            <person name="Li X.Y."/>
            <person name="Wang H.M."/>
            <person name="Wang Y.J."/>
            <person name="Wang X.X."/>
            <person name="Zeng Q.Y."/>
        </authorList>
    </citation>
    <scope>NUCLEOTIDE SEQUENCE [LARGE SCALE GENOMIC DNA]</scope>
    <source>
        <strain evidence="2">cv. PAL-ZL1</strain>
    </source>
</reference>
<keyword evidence="2" id="KW-1185">Reference proteome</keyword>
<comment type="caution">
    <text evidence="1">The sequence shown here is derived from an EMBL/GenBank/DDBJ whole genome shotgun (WGS) entry which is preliminary data.</text>
</comment>
<proteinExistence type="predicted"/>
<dbReference type="EMBL" id="RCHU02000002">
    <property type="protein sequence ID" value="KAL3603916.1"/>
    <property type="molecule type" value="Genomic_DNA"/>
</dbReference>
<dbReference type="Proteomes" id="UP000309997">
    <property type="component" value="Unassembled WGS sequence"/>
</dbReference>
<protein>
    <submittedName>
        <fullName evidence="1">Uncharacterized protein</fullName>
    </submittedName>
</protein>
<organism evidence="1 2">
    <name type="scientific">Populus alba</name>
    <name type="common">White poplar</name>
    <dbReference type="NCBI Taxonomy" id="43335"/>
    <lineage>
        <taxon>Eukaryota</taxon>
        <taxon>Viridiplantae</taxon>
        <taxon>Streptophyta</taxon>
        <taxon>Embryophyta</taxon>
        <taxon>Tracheophyta</taxon>
        <taxon>Spermatophyta</taxon>
        <taxon>Magnoliopsida</taxon>
        <taxon>eudicotyledons</taxon>
        <taxon>Gunneridae</taxon>
        <taxon>Pentapetalae</taxon>
        <taxon>rosids</taxon>
        <taxon>fabids</taxon>
        <taxon>Malpighiales</taxon>
        <taxon>Salicaceae</taxon>
        <taxon>Saliceae</taxon>
        <taxon>Populus</taxon>
    </lineage>
</organism>
<gene>
    <name evidence="1" type="ORF">D5086_004775</name>
</gene>
<sequence length="969" mass="110225">MQIPFLLLVSLLLACILKFVHSVVWIPWRIQVHFRKQGINGPTYRLLFGNAPEFSRLFSEARSKPMPFNHDVVPRVAPFYHEWSRKYGKTFLYWFGTKPTLAISDPGMIKEVLMNTGDGSFEKARNNPLAKLLFGQGLIGLSGDEWAHHRRIANQAFMIERVKCWVPGIVASTENMLTKWEEIRGGRDEFEMDVMDDLQDLSADVISKTAFGSNYEEGRRVFGLQEQQKHLAFQALGNAYIPGFRFLPTKKNRERWRIERETREAIKNLIKTNNRVKENSKNLLCLLMSSYKNGDGKEETLGVEDVVNECKTFYFAGKETTADLVTWALLLLALHQEWQDKAREEVFSVYGRKELPVAEKLNDLKIVNLILNETLRLYPPVLMLMRQTSREVRLGAIDIPADTQLYLPLPAVQHDTEIWGEDANEFNPLRFNKSRKHLASFFPFALGPRICVGQSLAIMEAKIALTMILRQYSLAVSPTYTHAPNLFISMQPQYAILILSTAASLPVNLELKRFIHVWYVSADSTTGPKDGCRWKMFCTGMAILRRVKGQSLSGSRIALAVVVGVLLGFVFSVLYPHGFFSSDLANPHRRIANSNLQTGSSSCESPERIKMLKADIVTISEKNAELKKQARELNEKLQLAEQGQDHAQKQVLLLGKQQKAGPFGTVKGLRTNPTVVPDESVNARLAKLLEEVAVHKELIVALANSNVKAMLEVWFTNIKRAGIRNYLVVALDDPIVDFCKSNDVPVYKRDPDSDIDSVARTGGNHAVSGLKFRILREFLQLGYSVLLSDIDIIYLQNPFDHLYRDSDVESMSDGHDNMTAYGFNDVFDEPAMGWARYAHTMRIWVYNSGFFYIRPTLPSIQLLDRVAGRLSREPNSWDQAVFNEELFYPSHPGYDGLHAAKRTLDIFLFMNSKVLFKTVRKDPALKKLKPVIVHVNYHPDKLRRMQAVVEFYVNGKKDALDPFPDGSDW</sequence>
<evidence type="ECO:0000313" key="2">
    <source>
        <dbReference type="Proteomes" id="UP000309997"/>
    </source>
</evidence>
<evidence type="ECO:0000313" key="1">
    <source>
        <dbReference type="EMBL" id="KAL3603916.1"/>
    </source>
</evidence>
<name>A0ACC4CRC5_POPAL</name>
<accession>A0ACC4CRC5</accession>